<organism evidence="1">
    <name type="scientific">marine sediment metagenome</name>
    <dbReference type="NCBI Taxonomy" id="412755"/>
    <lineage>
        <taxon>unclassified sequences</taxon>
        <taxon>metagenomes</taxon>
        <taxon>ecological metagenomes</taxon>
    </lineage>
</organism>
<dbReference type="EMBL" id="BARW01012277">
    <property type="protein sequence ID" value="GAI82432.1"/>
    <property type="molecule type" value="Genomic_DNA"/>
</dbReference>
<proteinExistence type="predicted"/>
<dbReference type="AlphaFoldDB" id="X1RNX0"/>
<reference evidence="1" key="1">
    <citation type="journal article" date="2014" name="Front. Microbiol.">
        <title>High frequency of phylogenetically diverse reductive dehalogenase-homologous genes in deep subseafloor sedimentary metagenomes.</title>
        <authorList>
            <person name="Kawai M."/>
            <person name="Futagami T."/>
            <person name="Toyoda A."/>
            <person name="Takaki Y."/>
            <person name="Nishi S."/>
            <person name="Hori S."/>
            <person name="Arai W."/>
            <person name="Tsubouchi T."/>
            <person name="Morono Y."/>
            <person name="Uchiyama I."/>
            <person name="Ito T."/>
            <person name="Fujiyama A."/>
            <person name="Inagaki F."/>
            <person name="Takami H."/>
        </authorList>
    </citation>
    <scope>NUCLEOTIDE SEQUENCE</scope>
    <source>
        <strain evidence="1">Expedition CK06-06</strain>
    </source>
</reference>
<accession>X1RNX0</accession>
<comment type="caution">
    <text evidence="1">The sequence shown here is derived from an EMBL/GenBank/DDBJ whole genome shotgun (WGS) entry which is preliminary data.</text>
</comment>
<protein>
    <submittedName>
        <fullName evidence="1">Uncharacterized protein</fullName>
    </submittedName>
</protein>
<name>X1RNX0_9ZZZZ</name>
<evidence type="ECO:0000313" key="1">
    <source>
        <dbReference type="EMBL" id="GAI82432.1"/>
    </source>
</evidence>
<gene>
    <name evidence="1" type="ORF">S12H4_23220</name>
</gene>
<sequence length="74" mass="8285">MADDKMGIMEKAVIGGVIGLIMIVAMSQAVQAFQPAPPEYCCPICPDECFYTYEELYNHFTTAHPSEPIDIIWE</sequence>